<dbReference type="PANTHER" id="PTHR42852:SF17">
    <property type="entry name" value="THIOREDOXIN-LIKE PROTEIN HI_1115"/>
    <property type="match status" value="1"/>
</dbReference>
<name>A0A506PQE9_9FLAO</name>
<dbReference type="InterPro" id="IPR036249">
    <property type="entry name" value="Thioredoxin-like_sf"/>
</dbReference>
<dbReference type="Pfam" id="PF00578">
    <property type="entry name" value="AhpC-TSA"/>
    <property type="match status" value="1"/>
</dbReference>
<keyword evidence="1" id="KW-0676">Redox-active center</keyword>
<dbReference type="RefSeq" id="WP_140988451.1">
    <property type="nucleotide sequence ID" value="NZ_VHIQ01000001.1"/>
</dbReference>
<evidence type="ECO:0000313" key="3">
    <source>
        <dbReference type="EMBL" id="TPV35442.1"/>
    </source>
</evidence>
<keyword evidence="4" id="KW-1185">Reference proteome</keyword>
<dbReference type="AlphaFoldDB" id="A0A506PQE9"/>
<evidence type="ECO:0000313" key="4">
    <source>
        <dbReference type="Proteomes" id="UP000317332"/>
    </source>
</evidence>
<comment type="caution">
    <text evidence="3">The sequence shown here is derived from an EMBL/GenBank/DDBJ whole genome shotgun (WGS) entry which is preliminary data.</text>
</comment>
<dbReference type="PANTHER" id="PTHR42852">
    <property type="entry name" value="THIOL:DISULFIDE INTERCHANGE PROTEIN DSBE"/>
    <property type="match status" value="1"/>
</dbReference>
<gene>
    <name evidence="3" type="ORF">FJ651_00540</name>
</gene>
<dbReference type="InterPro" id="IPR050553">
    <property type="entry name" value="Thioredoxin_ResA/DsbE_sf"/>
</dbReference>
<dbReference type="Proteomes" id="UP000317332">
    <property type="component" value="Unassembled WGS sequence"/>
</dbReference>
<dbReference type="GO" id="GO:0016209">
    <property type="term" value="F:antioxidant activity"/>
    <property type="evidence" value="ECO:0007669"/>
    <property type="project" value="InterPro"/>
</dbReference>
<dbReference type="InterPro" id="IPR017937">
    <property type="entry name" value="Thioredoxin_CS"/>
</dbReference>
<dbReference type="SUPFAM" id="SSF52833">
    <property type="entry name" value="Thioredoxin-like"/>
    <property type="match status" value="1"/>
</dbReference>
<dbReference type="InterPro" id="IPR000866">
    <property type="entry name" value="AhpC/TSA"/>
</dbReference>
<dbReference type="CDD" id="cd02966">
    <property type="entry name" value="TlpA_like_family"/>
    <property type="match status" value="1"/>
</dbReference>
<dbReference type="InterPro" id="IPR013766">
    <property type="entry name" value="Thioredoxin_domain"/>
</dbReference>
<dbReference type="PROSITE" id="PS51352">
    <property type="entry name" value="THIOREDOXIN_2"/>
    <property type="match status" value="1"/>
</dbReference>
<accession>A0A506PQE9</accession>
<dbReference type="GO" id="GO:0016491">
    <property type="term" value="F:oxidoreductase activity"/>
    <property type="evidence" value="ECO:0007669"/>
    <property type="project" value="InterPro"/>
</dbReference>
<feature type="domain" description="Thioredoxin" evidence="2">
    <location>
        <begin position="35"/>
        <end position="180"/>
    </location>
</feature>
<organism evidence="3 4">
    <name type="scientific">Paucihalobacter ruber</name>
    <dbReference type="NCBI Taxonomy" id="2567861"/>
    <lineage>
        <taxon>Bacteria</taxon>
        <taxon>Pseudomonadati</taxon>
        <taxon>Bacteroidota</taxon>
        <taxon>Flavobacteriia</taxon>
        <taxon>Flavobacteriales</taxon>
        <taxon>Flavobacteriaceae</taxon>
        <taxon>Paucihalobacter</taxon>
    </lineage>
</organism>
<proteinExistence type="predicted"/>
<evidence type="ECO:0000256" key="1">
    <source>
        <dbReference type="ARBA" id="ARBA00023284"/>
    </source>
</evidence>
<protein>
    <submittedName>
        <fullName evidence="3">TlpA family protein disulfide reductase</fullName>
    </submittedName>
</protein>
<reference evidence="3 4" key="1">
    <citation type="submission" date="2019-06" db="EMBL/GenBank/DDBJ databases">
        <title>Flavobacteriaceae Paucihalobacterium erythroidium CWB-1, complete genome.</title>
        <authorList>
            <person name="Wu S."/>
        </authorList>
    </citation>
    <scope>NUCLEOTIDE SEQUENCE [LARGE SCALE GENOMIC DNA]</scope>
    <source>
        <strain evidence="3 4">CWB-1</strain>
    </source>
</reference>
<dbReference type="EMBL" id="VHIQ01000001">
    <property type="protein sequence ID" value="TPV35442.1"/>
    <property type="molecule type" value="Genomic_DNA"/>
</dbReference>
<evidence type="ECO:0000259" key="2">
    <source>
        <dbReference type="PROSITE" id="PS51352"/>
    </source>
</evidence>
<dbReference type="PROSITE" id="PS00194">
    <property type="entry name" value="THIOREDOXIN_1"/>
    <property type="match status" value="1"/>
</dbReference>
<dbReference type="OrthoDB" id="9815205at2"/>
<sequence length="180" mass="20982">MFDLVEDLFKRTLFIGILLLAGFSCNDKKENMAQVAVNAQTEELKIVDFEGLKPYLNKTDDKTYIINFWATWCAPCVKELPYFEEITKQYQGKEVEVILVSLDFPRQFESKLKPFIADKNLQSEVIALNDMDMNSWIPQVDESWSGAIPATLIYRQGKRQFFEKSFSKQELQTLLKQFIN</sequence>
<dbReference type="Gene3D" id="3.40.30.10">
    <property type="entry name" value="Glutaredoxin"/>
    <property type="match status" value="1"/>
</dbReference>